<reference evidence="3" key="1">
    <citation type="journal article" date="2019" name="Int. J. Syst. Evol. Microbiol.">
        <title>The Global Catalogue of Microorganisms (GCM) 10K type strain sequencing project: providing services to taxonomists for standard genome sequencing and annotation.</title>
        <authorList>
            <consortium name="The Broad Institute Genomics Platform"/>
            <consortium name="The Broad Institute Genome Sequencing Center for Infectious Disease"/>
            <person name="Wu L."/>
            <person name="Ma J."/>
        </authorList>
    </citation>
    <scope>NUCLEOTIDE SEQUENCE [LARGE SCALE GENOMIC DNA]</scope>
    <source>
        <strain evidence="3">CGMCC 4.7093</strain>
    </source>
</reference>
<organism evidence="2 3">
    <name type="scientific">Actinomycetospora atypica</name>
    <dbReference type="NCBI Taxonomy" id="1290095"/>
    <lineage>
        <taxon>Bacteria</taxon>
        <taxon>Bacillati</taxon>
        <taxon>Actinomycetota</taxon>
        <taxon>Actinomycetes</taxon>
        <taxon>Pseudonocardiales</taxon>
        <taxon>Pseudonocardiaceae</taxon>
        <taxon>Actinomycetospora</taxon>
    </lineage>
</organism>
<name>A0ABV9YFI4_9PSEU</name>
<evidence type="ECO:0000313" key="2">
    <source>
        <dbReference type="EMBL" id="MFC5061553.1"/>
    </source>
</evidence>
<evidence type="ECO:0000313" key="3">
    <source>
        <dbReference type="Proteomes" id="UP001595947"/>
    </source>
</evidence>
<dbReference type="EMBL" id="JBHSIV010000004">
    <property type="protein sequence ID" value="MFC5061553.1"/>
    <property type="molecule type" value="Genomic_DNA"/>
</dbReference>
<evidence type="ECO:0000256" key="1">
    <source>
        <dbReference type="SAM" id="Phobius"/>
    </source>
</evidence>
<proteinExistence type="predicted"/>
<keyword evidence="1" id="KW-0472">Membrane</keyword>
<sequence>MGEIDLSRLEHKVATVGRKVDDVDAAITGLHSAMQVLDEGQQATRDDVAALRAEFGAFLRRNDLAQRKQLAQTELIEVRQTLETEYGHYATVRRSAVGTLQAMDTGTVSPSAVRELSEELMITTPRYWLAPALVGLGAWLRDEQALGVRAVAEAHRRDPDKTTLFFVLVLQRQQRERAVAQWVQHYVARQDPRALAPEFRVVLDATTTGLFGSAAASLVAATVRTWTRDLGADKALAAKQVDRWVAMVGGLRAPVADVPALRELAPDWTRLQELAARVGAFGQALRILDAITAGPLEPGHDLRTRIDAVLDRLTNDFDHEEAPLRRRSADLEAIVEHDGDEEAARRSRAGTTATTDARTDFLTLVADAAITGNDIEAPLATQRLAVALSAPWATSAVDRVEAGLRRERPRSITLRHGDWQGVVDQATTPSSLRARVAEHHNRLIETAVGGVRVSNGAWAAGALGGLAGILAIATLTNGAVGFGIFMLLCTVGAGLWIGSEISALPGRRQQVREDGARRREAAGVAVETAAIAALRWQQEFDTALAVAQVLRGRLAALDVNDHLHTHRAGEALVG</sequence>
<dbReference type="Proteomes" id="UP001595947">
    <property type="component" value="Unassembled WGS sequence"/>
</dbReference>
<feature type="transmembrane region" description="Helical" evidence="1">
    <location>
        <begin position="479"/>
        <end position="498"/>
    </location>
</feature>
<accession>A0ABV9YFI4</accession>
<comment type="caution">
    <text evidence="2">The sequence shown here is derived from an EMBL/GenBank/DDBJ whole genome shotgun (WGS) entry which is preliminary data.</text>
</comment>
<keyword evidence="1" id="KW-1133">Transmembrane helix</keyword>
<protein>
    <submittedName>
        <fullName evidence="2">Uncharacterized protein</fullName>
    </submittedName>
</protein>
<keyword evidence="3" id="KW-1185">Reference proteome</keyword>
<dbReference type="RefSeq" id="WP_378034907.1">
    <property type="nucleotide sequence ID" value="NZ_JBHSIV010000004.1"/>
</dbReference>
<gene>
    <name evidence="2" type="ORF">ACFPBZ_05000</name>
</gene>
<keyword evidence="1" id="KW-0812">Transmembrane</keyword>